<feature type="region of interest" description="Disordered" evidence="1">
    <location>
        <begin position="21"/>
        <end position="81"/>
    </location>
</feature>
<dbReference type="Proteomes" id="UP001151760">
    <property type="component" value="Unassembled WGS sequence"/>
</dbReference>
<sequence length="81" mass="9538">MQILCLLGLRDEKMIDKMKKKAAGMDEEEVPESTKVKVKREGHEENIMKRSGRRLKMKSTKKSKRQKTDSDLEEEEQLRAF</sequence>
<dbReference type="EMBL" id="BQNB010020151">
    <property type="protein sequence ID" value="GJT92888.1"/>
    <property type="molecule type" value="Genomic_DNA"/>
</dbReference>
<evidence type="ECO:0000313" key="3">
    <source>
        <dbReference type="Proteomes" id="UP001151760"/>
    </source>
</evidence>
<name>A0ABQ5I0F0_9ASTR</name>
<evidence type="ECO:0000313" key="2">
    <source>
        <dbReference type="EMBL" id="GJT92888.1"/>
    </source>
</evidence>
<feature type="compositionally biased region" description="Basic and acidic residues" evidence="1">
    <location>
        <begin position="32"/>
        <end position="48"/>
    </location>
</feature>
<reference evidence="2" key="1">
    <citation type="journal article" date="2022" name="Int. J. Mol. Sci.">
        <title>Draft Genome of Tanacetum Coccineum: Genomic Comparison of Closely Related Tanacetum-Family Plants.</title>
        <authorList>
            <person name="Yamashiro T."/>
            <person name="Shiraishi A."/>
            <person name="Nakayama K."/>
            <person name="Satake H."/>
        </authorList>
    </citation>
    <scope>NUCLEOTIDE SEQUENCE</scope>
</reference>
<evidence type="ECO:0000256" key="1">
    <source>
        <dbReference type="SAM" id="MobiDB-lite"/>
    </source>
</evidence>
<protein>
    <submittedName>
        <fullName evidence="2">Uncharacterized protein</fullName>
    </submittedName>
</protein>
<proteinExistence type="predicted"/>
<gene>
    <name evidence="2" type="ORF">Tco_1081733</name>
</gene>
<reference evidence="2" key="2">
    <citation type="submission" date="2022-01" db="EMBL/GenBank/DDBJ databases">
        <authorList>
            <person name="Yamashiro T."/>
            <person name="Shiraishi A."/>
            <person name="Satake H."/>
            <person name="Nakayama K."/>
        </authorList>
    </citation>
    <scope>NUCLEOTIDE SEQUENCE</scope>
</reference>
<keyword evidence="3" id="KW-1185">Reference proteome</keyword>
<comment type="caution">
    <text evidence="2">The sequence shown here is derived from an EMBL/GenBank/DDBJ whole genome shotgun (WGS) entry which is preliminary data.</text>
</comment>
<accession>A0ABQ5I0F0</accession>
<feature type="compositionally biased region" description="Basic residues" evidence="1">
    <location>
        <begin position="50"/>
        <end position="65"/>
    </location>
</feature>
<organism evidence="2 3">
    <name type="scientific">Tanacetum coccineum</name>
    <dbReference type="NCBI Taxonomy" id="301880"/>
    <lineage>
        <taxon>Eukaryota</taxon>
        <taxon>Viridiplantae</taxon>
        <taxon>Streptophyta</taxon>
        <taxon>Embryophyta</taxon>
        <taxon>Tracheophyta</taxon>
        <taxon>Spermatophyta</taxon>
        <taxon>Magnoliopsida</taxon>
        <taxon>eudicotyledons</taxon>
        <taxon>Gunneridae</taxon>
        <taxon>Pentapetalae</taxon>
        <taxon>asterids</taxon>
        <taxon>campanulids</taxon>
        <taxon>Asterales</taxon>
        <taxon>Asteraceae</taxon>
        <taxon>Asteroideae</taxon>
        <taxon>Anthemideae</taxon>
        <taxon>Anthemidinae</taxon>
        <taxon>Tanacetum</taxon>
    </lineage>
</organism>
<feature type="compositionally biased region" description="Acidic residues" evidence="1">
    <location>
        <begin position="71"/>
        <end position="81"/>
    </location>
</feature>